<evidence type="ECO:0000256" key="1">
    <source>
        <dbReference type="ARBA" id="ARBA00002324"/>
    </source>
</evidence>
<evidence type="ECO:0000259" key="16">
    <source>
        <dbReference type="Pfam" id="PF01966"/>
    </source>
</evidence>
<accession>A0A1M5UKN1</accession>
<dbReference type="GO" id="GO:0004515">
    <property type="term" value="F:nicotinate-nucleotide adenylyltransferase activity"/>
    <property type="evidence" value="ECO:0007669"/>
    <property type="project" value="UniProtKB-UniRule"/>
</dbReference>
<keyword evidence="4 14" id="KW-0808">Transferase</keyword>
<dbReference type="CDD" id="cd02165">
    <property type="entry name" value="NMNAT"/>
    <property type="match status" value="1"/>
</dbReference>
<dbReference type="Proteomes" id="UP000183995">
    <property type="component" value="Unassembled WGS sequence"/>
</dbReference>
<dbReference type="HAMAP" id="MF_00244">
    <property type="entry name" value="NaMN_adenylyltr"/>
    <property type="match status" value="1"/>
</dbReference>
<dbReference type="CDD" id="cd00077">
    <property type="entry name" value="HDc"/>
    <property type="match status" value="1"/>
</dbReference>
<dbReference type="EC" id="2.7.7.18" evidence="14"/>
<evidence type="ECO:0000256" key="12">
    <source>
        <dbReference type="ARBA" id="ARBA00048721"/>
    </source>
</evidence>
<keyword evidence="10" id="KW-0408">Iron</keyword>
<dbReference type="GO" id="GO:0046872">
    <property type="term" value="F:metal ion binding"/>
    <property type="evidence" value="ECO:0007669"/>
    <property type="project" value="UniProtKB-KW"/>
</dbReference>
<dbReference type="NCBIfam" id="TIGR00482">
    <property type="entry name" value="nicotinate (nicotinamide) nucleotide adenylyltransferase"/>
    <property type="match status" value="1"/>
</dbReference>
<feature type="domain" description="Cytidyltransferase-like" evidence="15">
    <location>
        <begin position="5"/>
        <end position="173"/>
    </location>
</feature>
<reference evidence="17 18" key="1">
    <citation type="submission" date="2016-11" db="EMBL/GenBank/DDBJ databases">
        <authorList>
            <person name="Jaros S."/>
            <person name="Januszkiewicz K."/>
            <person name="Wedrychowicz H."/>
        </authorList>
    </citation>
    <scope>NUCLEOTIDE SEQUENCE [LARGE SCALE GENOMIC DNA]</scope>
    <source>
        <strain evidence="17 18">DSM 10068</strain>
    </source>
</reference>
<sequence length="393" mass="42672">MRLGIYGGTFNPPHIGHVGAAAAAAGQLGLDALLVVPAGVPPHKALPPGSPSGEDRMALARLSFAALPYAQVTDAELRKEGVSYTVETVGALAGQYPGAEVFLIMGTDMYLTLETWKDAARLLACVTPAVLSRGSEDDGRIAAYAGQLEKIFGTTTASINNDIVDISSTQLRELLPGRAGADFIEGPAYAYIIKKRLYGAKPDFTWLRARAYEMMKPKRIPHVAGCEAEAVKLAGRWGADEDEAREAAILHDITKHLELDDQLQLCGKYDIMTDNVEASEVKLLHSKTGAAVARDIFGVSDAVHDAILWHTTGRADMTLLEKIIYIADYIEPTREFEGLDTLRGLAYRDLDLAVIKGLEMSIEDMSQRGITPHLRTAEAMNWLIAHTPRYKGD</sequence>
<comment type="function">
    <text evidence="1 14">Catalyzes the reversible adenylation of nicotinate mononucleotide (NaMN) to nicotinic acid adenine dinucleotide (NaAD).</text>
</comment>
<dbReference type="PANTHER" id="PTHR39321">
    <property type="entry name" value="NICOTINATE-NUCLEOTIDE ADENYLYLTRANSFERASE-RELATED"/>
    <property type="match status" value="1"/>
</dbReference>
<evidence type="ECO:0000256" key="6">
    <source>
        <dbReference type="ARBA" id="ARBA00022723"/>
    </source>
</evidence>
<dbReference type="Gene3D" id="1.10.3210.10">
    <property type="entry name" value="Hypothetical protein af1432"/>
    <property type="match status" value="1"/>
</dbReference>
<dbReference type="OrthoDB" id="5295945at2"/>
<evidence type="ECO:0000256" key="11">
    <source>
        <dbReference type="ARBA" id="ARBA00023027"/>
    </source>
</evidence>
<keyword evidence="18" id="KW-1185">Reference proteome</keyword>
<evidence type="ECO:0000256" key="8">
    <source>
        <dbReference type="ARBA" id="ARBA00022801"/>
    </source>
</evidence>
<dbReference type="RefSeq" id="WP_073076090.1">
    <property type="nucleotide sequence ID" value="NZ_FQXV01000001.1"/>
</dbReference>
<keyword evidence="9 14" id="KW-0067">ATP-binding</keyword>
<evidence type="ECO:0000256" key="7">
    <source>
        <dbReference type="ARBA" id="ARBA00022741"/>
    </source>
</evidence>
<dbReference type="SUPFAM" id="SSF52374">
    <property type="entry name" value="Nucleotidylyl transferase"/>
    <property type="match status" value="1"/>
</dbReference>
<comment type="catalytic activity">
    <reaction evidence="13">
        <text>P(1),P(4)-bis(5'-adenosyl) tetraphosphate + H2O = 2 ADP + 2 H(+)</text>
        <dbReference type="Rhea" id="RHEA:24252"/>
        <dbReference type="ChEBI" id="CHEBI:15377"/>
        <dbReference type="ChEBI" id="CHEBI:15378"/>
        <dbReference type="ChEBI" id="CHEBI:58141"/>
        <dbReference type="ChEBI" id="CHEBI:456216"/>
        <dbReference type="EC" id="3.6.1.41"/>
    </reaction>
</comment>
<keyword evidence="7 14" id="KW-0547">Nucleotide-binding</keyword>
<evidence type="ECO:0000256" key="9">
    <source>
        <dbReference type="ARBA" id="ARBA00022840"/>
    </source>
</evidence>
<organism evidence="17 18">
    <name type="scientific">Sporobacter termitidis DSM 10068</name>
    <dbReference type="NCBI Taxonomy" id="1123282"/>
    <lineage>
        <taxon>Bacteria</taxon>
        <taxon>Bacillati</taxon>
        <taxon>Bacillota</taxon>
        <taxon>Clostridia</taxon>
        <taxon>Eubacteriales</taxon>
        <taxon>Oscillospiraceae</taxon>
        <taxon>Sporobacter</taxon>
    </lineage>
</organism>
<keyword evidence="6" id="KW-0479">Metal-binding</keyword>
<dbReference type="InterPro" id="IPR006674">
    <property type="entry name" value="HD_domain"/>
</dbReference>
<dbReference type="Gene3D" id="3.40.50.620">
    <property type="entry name" value="HUPs"/>
    <property type="match status" value="1"/>
</dbReference>
<dbReference type="GO" id="GO:0005524">
    <property type="term" value="F:ATP binding"/>
    <property type="evidence" value="ECO:0007669"/>
    <property type="project" value="UniProtKB-KW"/>
</dbReference>
<evidence type="ECO:0000256" key="3">
    <source>
        <dbReference type="ARBA" id="ARBA00022642"/>
    </source>
</evidence>
<evidence type="ECO:0000256" key="10">
    <source>
        <dbReference type="ARBA" id="ARBA00023004"/>
    </source>
</evidence>
<keyword evidence="8" id="KW-0378">Hydrolase</keyword>
<proteinExistence type="inferred from homology"/>
<evidence type="ECO:0000256" key="5">
    <source>
        <dbReference type="ARBA" id="ARBA00022695"/>
    </source>
</evidence>
<dbReference type="STRING" id="1123282.SAMN02745823_00562"/>
<gene>
    <name evidence="14" type="primary">nadD</name>
    <name evidence="17" type="ORF">SAMN02745823_00562</name>
</gene>
<evidence type="ECO:0000256" key="4">
    <source>
        <dbReference type="ARBA" id="ARBA00022679"/>
    </source>
</evidence>
<dbReference type="InterPro" id="IPR014729">
    <property type="entry name" value="Rossmann-like_a/b/a_fold"/>
</dbReference>
<keyword evidence="5 14" id="KW-0548">Nucleotidyltransferase</keyword>
<feature type="domain" description="HD" evidence="16">
    <location>
        <begin position="222"/>
        <end position="331"/>
    </location>
</feature>
<evidence type="ECO:0000256" key="14">
    <source>
        <dbReference type="HAMAP-Rule" id="MF_00244"/>
    </source>
</evidence>
<dbReference type="EMBL" id="FQXV01000001">
    <property type="protein sequence ID" value="SHH63406.1"/>
    <property type="molecule type" value="Genomic_DNA"/>
</dbReference>
<evidence type="ECO:0000256" key="13">
    <source>
        <dbReference type="ARBA" id="ARBA00049417"/>
    </source>
</evidence>
<evidence type="ECO:0000256" key="2">
    <source>
        <dbReference type="ARBA" id="ARBA00005019"/>
    </source>
</evidence>
<dbReference type="InterPro" id="IPR005248">
    <property type="entry name" value="NadD/NMNAT"/>
</dbReference>
<dbReference type="SUPFAM" id="SSF109604">
    <property type="entry name" value="HD-domain/PDEase-like"/>
    <property type="match status" value="1"/>
</dbReference>
<protein>
    <recommendedName>
        <fullName evidence="14">Probable nicotinate-nucleotide adenylyltransferase</fullName>
        <ecNumber evidence="14">2.7.7.18</ecNumber>
    </recommendedName>
    <alternativeName>
        <fullName evidence="14">Deamido-NAD(+) diphosphorylase</fullName>
    </alternativeName>
    <alternativeName>
        <fullName evidence="14">Deamido-NAD(+) pyrophosphorylase</fullName>
    </alternativeName>
    <alternativeName>
        <fullName evidence="14">Nicotinate mononucleotide adenylyltransferase</fullName>
        <shortName evidence="14">NaMN adenylyltransferase</shortName>
    </alternativeName>
</protein>
<dbReference type="UniPathway" id="UPA00253">
    <property type="reaction ID" value="UER00332"/>
</dbReference>
<dbReference type="InterPro" id="IPR004821">
    <property type="entry name" value="Cyt_trans-like"/>
</dbReference>
<keyword evidence="11 14" id="KW-0520">NAD</keyword>
<comment type="similarity">
    <text evidence="14">Belongs to the NadD family.</text>
</comment>
<evidence type="ECO:0000259" key="15">
    <source>
        <dbReference type="Pfam" id="PF01467"/>
    </source>
</evidence>
<dbReference type="AlphaFoldDB" id="A0A1M5UKN1"/>
<dbReference type="GO" id="GO:0009435">
    <property type="term" value="P:NAD+ biosynthetic process"/>
    <property type="evidence" value="ECO:0007669"/>
    <property type="project" value="UniProtKB-UniRule"/>
</dbReference>
<dbReference type="InterPro" id="IPR003607">
    <property type="entry name" value="HD/PDEase_dom"/>
</dbReference>
<dbReference type="InterPro" id="IPR005249">
    <property type="entry name" value="YqeK"/>
</dbReference>
<keyword evidence="3 14" id="KW-0662">Pyridine nucleotide biosynthesis</keyword>
<dbReference type="GO" id="GO:0008803">
    <property type="term" value="F:bis(5'-nucleosyl)-tetraphosphatase (symmetrical) activity"/>
    <property type="evidence" value="ECO:0007669"/>
    <property type="project" value="UniProtKB-EC"/>
</dbReference>
<comment type="catalytic activity">
    <reaction evidence="12 14">
        <text>nicotinate beta-D-ribonucleotide + ATP + H(+) = deamido-NAD(+) + diphosphate</text>
        <dbReference type="Rhea" id="RHEA:22860"/>
        <dbReference type="ChEBI" id="CHEBI:15378"/>
        <dbReference type="ChEBI" id="CHEBI:30616"/>
        <dbReference type="ChEBI" id="CHEBI:33019"/>
        <dbReference type="ChEBI" id="CHEBI:57502"/>
        <dbReference type="ChEBI" id="CHEBI:58437"/>
        <dbReference type="EC" id="2.7.7.18"/>
    </reaction>
</comment>
<name>A0A1M5UKN1_9FIRM</name>
<dbReference type="Pfam" id="PF01467">
    <property type="entry name" value="CTP_transf_like"/>
    <property type="match status" value="1"/>
</dbReference>
<evidence type="ECO:0000313" key="17">
    <source>
        <dbReference type="EMBL" id="SHH63406.1"/>
    </source>
</evidence>
<dbReference type="Pfam" id="PF01966">
    <property type="entry name" value="HD"/>
    <property type="match status" value="1"/>
</dbReference>
<comment type="pathway">
    <text evidence="2 14">Cofactor biosynthesis; NAD(+) biosynthesis; deamido-NAD(+) from nicotinate D-ribonucleotide: step 1/1.</text>
</comment>
<dbReference type="PANTHER" id="PTHR39321:SF3">
    <property type="entry name" value="PHOSPHOPANTETHEINE ADENYLYLTRANSFERASE"/>
    <property type="match status" value="1"/>
</dbReference>
<evidence type="ECO:0000313" key="18">
    <source>
        <dbReference type="Proteomes" id="UP000183995"/>
    </source>
</evidence>
<dbReference type="NCBIfam" id="TIGR00488">
    <property type="entry name" value="bis(5'-nucleosyl)-tetraphosphatase (symmetrical) YqeK"/>
    <property type="match status" value="1"/>
</dbReference>